<feature type="region of interest" description="Disordered" evidence="2">
    <location>
        <begin position="202"/>
        <end position="254"/>
    </location>
</feature>
<keyword evidence="5" id="KW-1185">Reference proteome</keyword>
<feature type="compositionally biased region" description="Pro residues" evidence="2">
    <location>
        <begin position="378"/>
        <end position="388"/>
    </location>
</feature>
<protein>
    <submittedName>
        <fullName evidence="4">Uncharacterized protein</fullName>
    </submittedName>
</protein>
<dbReference type="EMBL" id="JBGFUD010000956">
    <property type="protein sequence ID" value="MFH4975526.1"/>
    <property type="molecule type" value="Genomic_DNA"/>
</dbReference>
<name>A0ABD6E8K9_9BILA</name>
<evidence type="ECO:0000256" key="1">
    <source>
        <dbReference type="ARBA" id="ARBA00022737"/>
    </source>
</evidence>
<dbReference type="PANTHER" id="PTHR24023">
    <property type="entry name" value="COLLAGEN ALPHA"/>
    <property type="match status" value="1"/>
</dbReference>
<dbReference type="Proteomes" id="UP001608902">
    <property type="component" value="Unassembled WGS sequence"/>
</dbReference>
<feature type="compositionally biased region" description="Basic and acidic residues" evidence="2">
    <location>
        <begin position="485"/>
        <end position="495"/>
    </location>
</feature>
<proteinExistence type="predicted"/>
<evidence type="ECO:0000256" key="2">
    <source>
        <dbReference type="SAM" id="MobiDB-lite"/>
    </source>
</evidence>
<dbReference type="AlphaFoldDB" id="A0ABD6E8K9"/>
<comment type="caution">
    <text evidence="4">The sequence shown here is derived from an EMBL/GenBank/DDBJ whole genome shotgun (WGS) entry which is preliminary data.</text>
</comment>
<accession>A0ABD6E8K9</accession>
<dbReference type="Pfam" id="PF01391">
    <property type="entry name" value="Collagen"/>
    <property type="match status" value="2"/>
</dbReference>
<keyword evidence="3" id="KW-0812">Transmembrane</keyword>
<gene>
    <name evidence="4" type="ORF">AB6A40_002235</name>
</gene>
<dbReference type="InterPro" id="IPR008160">
    <property type="entry name" value="Collagen"/>
</dbReference>
<keyword evidence="3" id="KW-1133">Transmembrane helix</keyword>
<dbReference type="InterPro" id="IPR050149">
    <property type="entry name" value="Collagen_superfamily"/>
</dbReference>
<feature type="compositionally biased region" description="Basic and acidic residues" evidence="2">
    <location>
        <begin position="202"/>
        <end position="218"/>
    </location>
</feature>
<feature type="transmembrane region" description="Helical" evidence="3">
    <location>
        <begin position="146"/>
        <end position="166"/>
    </location>
</feature>
<dbReference type="PANTHER" id="PTHR24023:SF1112">
    <property type="entry name" value="COL_CUTICLE_N DOMAIN-CONTAINING PROTEIN-RELATED"/>
    <property type="match status" value="1"/>
</dbReference>
<keyword evidence="1" id="KW-0677">Repeat</keyword>
<evidence type="ECO:0000313" key="4">
    <source>
        <dbReference type="EMBL" id="MFH4975526.1"/>
    </source>
</evidence>
<keyword evidence="3" id="KW-0472">Membrane</keyword>
<feature type="compositionally biased region" description="Basic and acidic residues" evidence="2">
    <location>
        <begin position="410"/>
        <end position="420"/>
    </location>
</feature>
<feature type="region of interest" description="Disordered" evidence="2">
    <location>
        <begin position="289"/>
        <end position="507"/>
    </location>
</feature>
<reference evidence="4 5" key="1">
    <citation type="submission" date="2024-08" db="EMBL/GenBank/DDBJ databases">
        <title>Gnathostoma spinigerum genome.</title>
        <authorList>
            <person name="Gonzalez-Bertolin B."/>
            <person name="Monzon S."/>
            <person name="Zaballos A."/>
            <person name="Jimenez P."/>
            <person name="Dekumyoy P."/>
            <person name="Varona S."/>
            <person name="Cuesta I."/>
            <person name="Sumanam S."/>
            <person name="Adisakwattana P."/>
            <person name="Gasser R.B."/>
            <person name="Hernandez-Gonzalez A."/>
            <person name="Young N.D."/>
            <person name="Perteguer M.J."/>
        </authorList>
    </citation>
    <scope>NUCLEOTIDE SEQUENCE [LARGE SCALE GENOMIC DNA]</scope>
    <source>
        <strain evidence="4">AL3</strain>
        <tissue evidence="4">Liver</tissue>
    </source>
</reference>
<evidence type="ECO:0000256" key="3">
    <source>
        <dbReference type="SAM" id="Phobius"/>
    </source>
</evidence>
<organism evidence="4 5">
    <name type="scientific">Gnathostoma spinigerum</name>
    <dbReference type="NCBI Taxonomy" id="75299"/>
    <lineage>
        <taxon>Eukaryota</taxon>
        <taxon>Metazoa</taxon>
        <taxon>Ecdysozoa</taxon>
        <taxon>Nematoda</taxon>
        <taxon>Chromadorea</taxon>
        <taxon>Rhabditida</taxon>
        <taxon>Spirurina</taxon>
        <taxon>Gnathostomatomorpha</taxon>
        <taxon>Gnathostomatoidea</taxon>
        <taxon>Gnathostomatidae</taxon>
        <taxon>Gnathostoma</taxon>
    </lineage>
</organism>
<feature type="compositionally biased region" description="Pro residues" evidence="2">
    <location>
        <begin position="467"/>
        <end position="479"/>
    </location>
</feature>
<sequence>MSYYHHEYPGAQIFLKLAYVISVKISSYKVVFRWVRTTTCLLLGDLTLYCLLNCLSLSELDEIQLRIFISVMPLEPTSSGVCRSLLVHSWKSDGKQNATNISTSKDCRRPPNSSYLPNFCRKFSTKFRKYFLLSLPDCDYRTQTCIAFFILFFLIIFTTTVQHIRISKLELRLYRIEERLDDDDQPGLSPIEIRRIRSVAERRVASSTPRDGRSDDRCVCPPGLKGERGHPGGMVILDNRRRGGRNRGVANSSKWSSKDAPVLRLDRFARRQLRSFGFLYSPNGQAIQLRGLTGPPGPPGPKGVRGYPGFPGPIGLDGPKGVPGTPGQKGDRGDKGPVGPPGIPGPKGERGYSAHAPHLGGIQVPNSLPAVPTIVQGPPGPPGMPGPPGETGRPGSPGPKGDRGLPGFDGESKIGPKGDPGEPGPIGNTGPVGPSGPPGPKGEPGEQCPRGSSCMSSKLHTRVVRGPPGPPGMPGPPGISGPKGDTGKPGRDGRDGSPGLPGQLGAKGAKGDAVVFLTSFVFGGIVVLHGIEHVH</sequence>
<evidence type="ECO:0000313" key="5">
    <source>
        <dbReference type="Proteomes" id="UP001608902"/>
    </source>
</evidence>